<evidence type="ECO:0000313" key="6">
    <source>
        <dbReference type="EMBL" id="AIJ47766.1"/>
    </source>
</evidence>
<evidence type="ECO:0000256" key="1">
    <source>
        <dbReference type="ARBA" id="ARBA00009437"/>
    </source>
</evidence>
<gene>
    <name evidence="6" type="ORF">O987_18285</name>
</gene>
<dbReference type="HOGENOM" id="CLU_039613_16_2_4"/>
<dbReference type="KEGG" id="ctes:O987_18285"/>
<comment type="similarity">
    <text evidence="1">Belongs to the LysR transcriptional regulatory family.</text>
</comment>
<sequence>MDIVTHVQTFVAVVRYGNFSEAARHLGVVPSVIAKRVSQLETELNTKLFERTTRRVTVTEQGEKLYARATNVVAEFEDLVRSVERDEGKPEGHLKVMAPTTLTMTELGQVFCGFLQKNPGITLELTLEDRSTNPSEGGFDMAISGRAASYEGVVDVPLRPVKPLLCASPFYLRAHTQINHPRDLADCACLVFSATGRNWTFQSNRGTLSIDVHPRLMADDNRTLLQAAVAGLGVALLPTYIASEAIAAGELEILLPGYAPQENWFKAYVPRRRMGVQRVKALLTYLQDYWVT</sequence>
<evidence type="ECO:0000256" key="3">
    <source>
        <dbReference type="ARBA" id="ARBA00023125"/>
    </source>
</evidence>
<evidence type="ECO:0000313" key="7">
    <source>
        <dbReference type="Proteomes" id="UP000028782"/>
    </source>
</evidence>
<dbReference type="SUPFAM" id="SSF46785">
    <property type="entry name" value="Winged helix' DNA-binding domain"/>
    <property type="match status" value="1"/>
</dbReference>
<dbReference type="PROSITE" id="PS50931">
    <property type="entry name" value="HTH_LYSR"/>
    <property type="match status" value="1"/>
</dbReference>
<evidence type="ECO:0000256" key="2">
    <source>
        <dbReference type="ARBA" id="ARBA00023015"/>
    </source>
</evidence>
<dbReference type="InterPro" id="IPR000847">
    <property type="entry name" value="LysR_HTH_N"/>
</dbReference>
<protein>
    <recommendedName>
        <fullName evidence="5">HTH lysR-type domain-containing protein</fullName>
    </recommendedName>
</protein>
<dbReference type="Gene3D" id="1.10.10.10">
    <property type="entry name" value="Winged helix-like DNA-binding domain superfamily/Winged helix DNA-binding domain"/>
    <property type="match status" value="1"/>
</dbReference>
<name>A0A076PSV4_COMTE</name>
<dbReference type="PANTHER" id="PTHR30537:SF35">
    <property type="entry name" value="TRANSCRIPTIONAL REGULATORY PROTEIN"/>
    <property type="match status" value="1"/>
</dbReference>
<dbReference type="Pfam" id="PF00126">
    <property type="entry name" value="HTH_1"/>
    <property type="match status" value="1"/>
</dbReference>
<dbReference type="Proteomes" id="UP000028782">
    <property type="component" value="Chromosome"/>
</dbReference>
<dbReference type="InterPro" id="IPR036390">
    <property type="entry name" value="WH_DNA-bd_sf"/>
</dbReference>
<dbReference type="GO" id="GO:0006351">
    <property type="term" value="P:DNA-templated transcription"/>
    <property type="evidence" value="ECO:0007669"/>
    <property type="project" value="TreeGrafter"/>
</dbReference>
<dbReference type="RefSeq" id="WP_003053676.1">
    <property type="nucleotide sequence ID" value="NZ_CP006704.1"/>
</dbReference>
<dbReference type="PANTHER" id="PTHR30537">
    <property type="entry name" value="HTH-TYPE TRANSCRIPTIONAL REGULATOR"/>
    <property type="match status" value="1"/>
</dbReference>
<organism evidence="6 7">
    <name type="scientific">Comamonas testosteroni TK102</name>
    <dbReference type="NCBI Taxonomy" id="1392005"/>
    <lineage>
        <taxon>Bacteria</taxon>
        <taxon>Pseudomonadati</taxon>
        <taxon>Pseudomonadota</taxon>
        <taxon>Betaproteobacteria</taxon>
        <taxon>Burkholderiales</taxon>
        <taxon>Comamonadaceae</taxon>
        <taxon>Comamonas</taxon>
    </lineage>
</organism>
<dbReference type="GO" id="GO:0043565">
    <property type="term" value="F:sequence-specific DNA binding"/>
    <property type="evidence" value="ECO:0007669"/>
    <property type="project" value="TreeGrafter"/>
</dbReference>
<keyword evidence="2" id="KW-0805">Transcription regulation</keyword>
<dbReference type="InterPro" id="IPR036388">
    <property type="entry name" value="WH-like_DNA-bd_sf"/>
</dbReference>
<keyword evidence="3" id="KW-0238">DNA-binding</keyword>
<dbReference type="InterPro" id="IPR005119">
    <property type="entry name" value="LysR_subst-bd"/>
</dbReference>
<dbReference type="FunFam" id="1.10.10.10:FF:000001">
    <property type="entry name" value="LysR family transcriptional regulator"/>
    <property type="match status" value="1"/>
</dbReference>
<reference evidence="6 7" key="1">
    <citation type="journal article" date="2014" name="Genome Announc.">
        <title>Complete Genome Sequence of Polychlorinated Biphenyl Degrader Comamonas testosteroni TK102 (NBRC 109938).</title>
        <authorList>
            <person name="Fukuda K."/>
            <person name="Hosoyama A."/>
            <person name="Tsuchikane K."/>
            <person name="Ohji S."/>
            <person name="Yamazoe A."/>
            <person name="Fujita N."/>
            <person name="Shintani M."/>
            <person name="Kimbara K."/>
        </authorList>
    </citation>
    <scope>NUCLEOTIDE SEQUENCE [LARGE SCALE GENOMIC DNA]</scope>
    <source>
        <strain evidence="6">TK102</strain>
    </source>
</reference>
<dbReference type="GO" id="GO:0003700">
    <property type="term" value="F:DNA-binding transcription factor activity"/>
    <property type="evidence" value="ECO:0007669"/>
    <property type="project" value="InterPro"/>
</dbReference>
<dbReference type="AlphaFoldDB" id="A0A076PSV4"/>
<dbReference type="EMBL" id="CP006704">
    <property type="protein sequence ID" value="AIJ47766.1"/>
    <property type="molecule type" value="Genomic_DNA"/>
</dbReference>
<evidence type="ECO:0000256" key="4">
    <source>
        <dbReference type="ARBA" id="ARBA00023163"/>
    </source>
</evidence>
<dbReference type="Gene3D" id="3.40.190.290">
    <property type="match status" value="1"/>
</dbReference>
<evidence type="ECO:0000259" key="5">
    <source>
        <dbReference type="PROSITE" id="PS50931"/>
    </source>
</evidence>
<dbReference type="Pfam" id="PF03466">
    <property type="entry name" value="LysR_substrate"/>
    <property type="match status" value="1"/>
</dbReference>
<dbReference type="CDD" id="cd08422">
    <property type="entry name" value="PBP2_CrgA_like"/>
    <property type="match status" value="1"/>
</dbReference>
<feature type="domain" description="HTH lysR-type" evidence="5">
    <location>
        <begin position="1"/>
        <end position="59"/>
    </location>
</feature>
<dbReference type="InterPro" id="IPR058163">
    <property type="entry name" value="LysR-type_TF_proteobact-type"/>
</dbReference>
<keyword evidence="4" id="KW-0804">Transcription</keyword>
<proteinExistence type="inferred from homology"/>
<dbReference type="SUPFAM" id="SSF53850">
    <property type="entry name" value="Periplasmic binding protein-like II"/>
    <property type="match status" value="1"/>
</dbReference>
<accession>A0A076PSV4</accession>